<feature type="transmembrane region" description="Helical" evidence="1">
    <location>
        <begin position="108"/>
        <end position="130"/>
    </location>
</feature>
<feature type="transmembrane region" description="Helical" evidence="1">
    <location>
        <begin position="177"/>
        <end position="198"/>
    </location>
</feature>
<feature type="transmembrane region" description="Helical" evidence="1">
    <location>
        <begin position="137"/>
        <end position="157"/>
    </location>
</feature>
<feature type="transmembrane region" description="Helical" evidence="1">
    <location>
        <begin position="64"/>
        <end position="88"/>
    </location>
</feature>
<comment type="caution">
    <text evidence="2">The sequence shown here is derived from an EMBL/GenBank/DDBJ whole genome shotgun (WGS) entry which is preliminary data.</text>
</comment>
<proteinExistence type="predicted"/>
<dbReference type="PANTHER" id="PTHR36694:SF10">
    <property type="entry name" value="MARVEL DOMAIN-CONTAINING PROTEIN"/>
    <property type="match status" value="1"/>
</dbReference>
<evidence type="ECO:0000313" key="2">
    <source>
        <dbReference type="EMBL" id="KAK4016173.1"/>
    </source>
</evidence>
<dbReference type="PANTHER" id="PTHR36694">
    <property type="entry name" value="PASIFLORA 1, ISOFORM A-RELATED"/>
    <property type="match status" value="1"/>
</dbReference>
<protein>
    <recommendedName>
        <fullName evidence="4">Transmembrane protein</fullName>
    </recommendedName>
</protein>
<evidence type="ECO:0008006" key="4">
    <source>
        <dbReference type="Google" id="ProtNLM"/>
    </source>
</evidence>
<reference evidence="2 3" key="1">
    <citation type="journal article" date="2023" name="Nucleic Acids Res.">
        <title>The hologenome of Daphnia magna reveals possible DNA methylation and microbiome-mediated evolution of the host genome.</title>
        <authorList>
            <person name="Chaturvedi A."/>
            <person name="Li X."/>
            <person name="Dhandapani V."/>
            <person name="Marshall H."/>
            <person name="Kissane S."/>
            <person name="Cuenca-Cambronero M."/>
            <person name="Asole G."/>
            <person name="Calvet F."/>
            <person name="Ruiz-Romero M."/>
            <person name="Marangio P."/>
            <person name="Guigo R."/>
            <person name="Rago D."/>
            <person name="Mirbahai L."/>
            <person name="Eastwood N."/>
            <person name="Colbourne J.K."/>
            <person name="Zhou J."/>
            <person name="Mallon E."/>
            <person name="Orsini L."/>
        </authorList>
    </citation>
    <scope>NUCLEOTIDE SEQUENCE [LARGE SCALE GENOMIC DNA]</scope>
    <source>
        <strain evidence="2">LRV0_1</strain>
    </source>
</reference>
<keyword evidence="3" id="KW-1185">Reference proteome</keyword>
<gene>
    <name evidence="2" type="ORF">OUZ56_031130</name>
</gene>
<evidence type="ECO:0000256" key="1">
    <source>
        <dbReference type="SAM" id="Phobius"/>
    </source>
</evidence>
<dbReference type="Proteomes" id="UP001234178">
    <property type="component" value="Unassembled WGS sequence"/>
</dbReference>
<accession>A0ABQ9ZTC7</accession>
<dbReference type="EMBL" id="JAOYFB010000005">
    <property type="protein sequence ID" value="KAK4016173.1"/>
    <property type="molecule type" value="Genomic_DNA"/>
</dbReference>
<keyword evidence="1" id="KW-0812">Transmembrane</keyword>
<keyword evidence="1" id="KW-0472">Membrane</keyword>
<evidence type="ECO:0000313" key="3">
    <source>
        <dbReference type="Proteomes" id="UP001234178"/>
    </source>
</evidence>
<keyword evidence="1" id="KW-1133">Transmembrane helix</keyword>
<organism evidence="2 3">
    <name type="scientific">Daphnia magna</name>
    <dbReference type="NCBI Taxonomy" id="35525"/>
    <lineage>
        <taxon>Eukaryota</taxon>
        <taxon>Metazoa</taxon>
        <taxon>Ecdysozoa</taxon>
        <taxon>Arthropoda</taxon>
        <taxon>Crustacea</taxon>
        <taxon>Branchiopoda</taxon>
        <taxon>Diplostraca</taxon>
        <taxon>Cladocera</taxon>
        <taxon>Anomopoda</taxon>
        <taxon>Daphniidae</taxon>
        <taxon>Daphnia</taxon>
    </lineage>
</organism>
<name>A0ABQ9ZTC7_9CRUS</name>
<sequence length="215" mass="23973">MSSSIHQSHENRRLVYINQQMDSSMAANQPLIEGSNFGSGTCDGRSFRRHNCHLTAFVLNDRQAAVVAAVYTICASSITFFGYCFLAVATSYQAKHMADVYWGVQASYAAVMMAELTSLCLSTTLLIAIYQENCSLMVPWVLGFIGSISLEALAIVYSNVLRDHINQGFDQLCHFEVGVFLSKTFINIIVIGAVVRLYRQLKDGVTWRVNDIYEL</sequence>